<dbReference type="InterPro" id="IPR002889">
    <property type="entry name" value="WSC_carb-bd"/>
</dbReference>
<organism evidence="3">
    <name type="scientific">Corethron hystrix</name>
    <dbReference type="NCBI Taxonomy" id="216773"/>
    <lineage>
        <taxon>Eukaryota</taxon>
        <taxon>Sar</taxon>
        <taxon>Stramenopiles</taxon>
        <taxon>Ochrophyta</taxon>
        <taxon>Bacillariophyta</taxon>
        <taxon>Coscinodiscophyceae</taxon>
        <taxon>Corethrophycidae</taxon>
        <taxon>Corethrales</taxon>
        <taxon>Corethraceae</taxon>
        <taxon>Corethron</taxon>
    </lineage>
</organism>
<dbReference type="EMBL" id="HBFR01005737">
    <property type="protein sequence ID" value="CAD8876901.1"/>
    <property type="molecule type" value="Transcribed_RNA"/>
</dbReference>
<name>A0A7S1B7C4_9STRA</name>
<evidence type="ECO:0000256" key="1">
    <source>
        <dbReference type="SAM" id="SignalP"/>
    </source>
</evidence>
<gene>
    <name evidence="3" type="ORF">CHYS00102_LOCUS4080</name>
</gene>
<keyword evidence="1" id="KW-0732">Signal</keyword>
<dbReference type="Pfam" id="PF01822">
    <property type="entry name" value="WSC"/>
    <property type="match status" value="1"/>
</dbReference>
<accession>A0A7S1B7C4</accession>
<proteinExistence type="predicted"/>
<reference evidence="3" key="1">
    <citation type="submission" date="2021-01" db="EMBL/GenBank/DDBJ databases">
        <authorList>
            <person name="Corre E."/>
            <person name="Pelletier E."/>
            <person name="Niang G."/>
            <person name="Scheremetjew M."/>
            <person name="Finn R."/>
            <person name="Kale V."/>
            <person name="Holt S."/>
            <person name="Cochrane G."/>
            <person name="Meng A."/>
            <person name="Brown T."/>
            <person name="Cohen L."/>
        </authorList>
    </citation>
    <scope>NUCLEOTIDE SEQUENCE</scope>
    <source>
        <strain evidence="3">308</strain>
    </source>
</reference>
<dbReference type="AlphaFoldDB" id="A0A7S1B7C4"/>
<feature type="domain" description="WSC" evidence="2">
    <location>
        <begin position="177"/>
        <end position="240"/>
    </location>
</feature>
<evidence type="ECO:0000259" key="2">
    <source>
        <dbReference type="Pfam" id="PF01822"/>
    </source>
</evidence>
<feature type="chain" id="PRO_5030571939" description="WSC domain-containing protein" evidence="1">
    <location>
        <begin position="20"/>
        <end position="568"/>
    </location>
</feature>
<sequence length="568" mass="63720">MIRMRFTYICLLFASSVSGENVRFLQNPRDECNRLYRDEAIWPTDFKWSSAGEPNGYCCVQIHENADPHTWHDNYFCWKKGKNSPRMKWKSSGRIRNMRCTQIHEGADPHTWNDNYLCVPHSSKLRLSWSSAGRIRGKSCIRWVENSDPHTWHDNYLCADPTPGIPTLLEDKVEKEYLGCYKDRGNRALPTYMGNRKTTPECANLCSGFTYFALQWKGECWCGNSGYDRYGTTGGCSCNAADTGGNVGGWKQCVYKVPYFMMSMDHKGWCESARRNLGQNYLSMEDNMNEMNSRNLALFEGPDPNCAVSHGKIHKVMITHKNKKWFSGLKIIGSVAVGMAVVASVAVLCPECLVAAAEEASELAGALLETSEESEFVAEAEEITDGEDIFDSLCKIPGGLRRRSLTSKKKLGRSFKVEIRDISFNRRLEECPDLIDELDMEPLDPNEPVQIDAGAQQALNDLLANPNNFAQDVVIQNGAGQAAQVPADLNADDDLMEAFGRNFFDVGDGNRDLEGAGSFIDSISDDFLWHSHHVSGILEKLHERVEKLHIVPKSQVKAHIIAKRSTGN</sequence>
<protein>
    <recommendedName>
        <fullName evidence="2">WSC domain-containing protein</fullName>
    </recommendedName>
</protein>
<feature type="signal peptide" evidence="1">
    <location>
        <begin position="1"/>
        <end position="19"/>
    </location>
</feature>
<evidence type="ECO:0000313" key="3">
    <source>
        <dbReference type="EMBL" id="CAD8876901.1"/>
    </source>
</evidence>